<dbReference type="Gene3D" id="1.10.238.10">
    <property type="entry name" value="EF-hand"/>
    <property type="match status" value="1"/>
</dbReference>
<dbReference type="InterPro" id="IPR002048">
    <property type="entry name" value="EF_hand_dom"/>
</dbReference>
<dbReference type="OrthoDB" id="28322at2759"/>
<evidence type="ECO:0000256" key="8">
    <source>
        <dbReference type="SAM" id="SignalP"/>
    </source>
</evidence>
<keyword evidence="3" id="KW-0256">Endoplasmic reticulum</keyword>
<keyword evidence="12" id="KW-1185">Reference proteome</keyword>
<dbReference type="EnsemblMetazoa" id="XM_022790488">
    <property type="protein sequence ID" value="XP_022646223"/>
    <property type="gene ID" value="LOC111243995"/>
</dbReference>
<evidence type="ECO:0000256" key="7">
    <source>
        <dbReference type="SAM" id="MobiDB-lite"/>
    </source>
</evidence>
<dbReference type="InterPro" id="IPR044865">
    <property type="entry name" value="MRH_dom"/>
</dbReference>
<dbReference type="GeneID" id="111243995"/>
<feature type="compositionally biased region" description="Polar residues" evidence="7">
    <location>
        <begin position="543"/>
        <end position="559"/>
    </location>
</feature>
<keyword evidence="2 8" id="KW-0732">Signal</keyword>
<feature type="compositionally biased region" description="Basic and acidic residues" evidence="7">
    <location>
        <begin position="354"/>
        <end position="385"/>
    </location>
</feature>
<evidence type="ECO:0000256" key="3">
    <source>
        <dbReference type="ARBA" id="ARBA00022824"/>
    </source>
</evidence>
<keyword evidence="4" id="KW-0106">Calcium</keyword>
<dbReference type="InterPro" id="IPR036055">
    <property type="entry name" value="LDL_receptor-like_sf"/>
</dbReference>
<feature type="region of interest" description="Disordered" evidence="7">
    <location>
        <begin position="543"/>
        <end position="567"/>
    </location>
</feature>
<feature type="domain" description="MRH" evidence="10">
    <location>
        <begin position="436"/>
        <end position="537"/>
    </location>
</feature>
<dbReference type="CTD" id="35056"/>
<feature type="signal peptide" evidence="8">
    <location>
        <begin position="1"/>
        <end position="23"/>
    </location>
</feature>
<dbReference type="PANTHER" id="PTHR12630">
    <property type="entry name" value="N-LINKED OLIGOSACCHARIDE PROCESSING"/>
    <property type="match status" value="1"/>
</dbReference>
<dbReference type="PANTHER" id="PTHR12630:SF1">
    <property type="entry name" value="GLUCOSIDASE 2 SUBUNIT BETA"/>
    <property type="match status" value="1"/>
</dbReference>
<dbReference type="CDD" id="cd00112">
    <property type="entry name" value="LDLa"/>
    <property type="match status" value="1"/>
</dbReference>
<feature type="domain" description="EF-hand" evidence="9">
    <location>
        <begin position="233"/>
        <end position="268"/>
    </location>
</feature>
<dbReference type="GO" id="GO:0006491">
    <property type="term" value="P:N-glycan processing"/>
    <property type="evidence" value="ECO:0007669"/>
    <property type="project" value="TreeGrafter"/>
</dbReference>
<evidence type="ECO:0000256" key="5">
    <source>
        <dbReference type="ARBA" id="ARBA00023157"/>
    </source>
</evidence>
<dbReference type="FunCoup" id="A0A7M7J382">
    <property type="interactions" value="2137"/>
</dbReference>
<dbReference type="SUPFAM" id="SSF50911">
    <property type="entry name" value="Mannose 6-phosphate receptor domain"/>
    <property type="match status" value="1"/>
</dbReference>
<evidence type="ECO:0000256" key="6">
    <source>
        <dbReference type="SAM" id="Coils"/>
    </source>
</evidence>
<dbReference type="SUPFAM" id="SSF47473">
    <property type="entry name" value="EF-hand"/>
    <property type="match status" value="1"/>
</dbReference>
<dbReference type="InterPro" id="IPR028146">
    <property type="entry name" value="PRKCSH_N"/>
</dbReference>
<dbReference type="InterPro" id="IPR018247">
    <property type="entry name" value="EF_Hand_1_Ca_BS"/>
</dbReference>
<sequence>MMAARFVAAFGLTLACSATRVQASEDNLQITRVRGISLEMKALYDPLKDFQCLDGSMKLPFSYVNDDYCDCPDGSDEPGTAACSRGKFHCVNLMHSPLDIPSSRVNDGLCDCCDGSDEYASVLPCPNTCEELGRVAREAAKRREELLSQGGQLRRSMVEQGKLKVVEAKQKVSELKGRVEGAKKERDDKDQARKDAEELERKMLDVEAEQKKEREQSNKDEADKAEVAGYIEEDKKRAKETFQELDVNEDGLVTFHEIRARRQFDQDKNGEVSEEEAKFFLAYLEEVDVDEFASTAWPLIKPVWLLDKQTRDADKSASTLVHDSILTPTSADKEDDLEEFDQIAEEGDDDSDDSGDHEQVPPEFPPVEKEGSEDDTSKQEERDPAVKAAVDAADKARAEYHDAEQRYKDMEQELEKYEQIMNGDFGDESEFVPLRGECFELTEKEYIYKLCPFDRCSQRPKDGGSETALGRYAHWDQRDGNKYAAMKFEGGTGCWNGPSRSTVVIMQCGLSNQLVSASEPSRCEYQFEFSTPAACTTGMLTANQQSHHSAGTEQANSANDDLDHDEL</sequence>
<dbReference type="Gene3D" id="2.70.130.10">
    <property type="entry name" value="Mannose-6-phosphate receptor binding domain"/>
    <property type="match status" value="1"/>
</dbReference>
<proteinExistence type="predicted"/>
<dbReference type="Pfam" id="PF13015">
    <property type="entry name" value="PRKCSH_1"/>
    <property type="match status" value="1"/>
</dbReference>
<accession>A0A7M7J382</accession>
<evidence type="ECO:0000256" key="2">
    <source>
        <dbReference type="ARBA" id="ARBA00022729"/>
    </source>
</evidence>
<dbReference type="AlphaFoldDB" id="A0A7M7J382"/>
<feature type="coiled-coil region" evidence="6">
    <location>
        <begin position="129"/>
        <end position="216"/>
    </location>
</feature>
<dbReference type="InterPro" id="IPR036607">
    <property type="entry name" value="PRKCSH"/>
</dbReference>
<dbReference type="InterPro" id="IPR009011">
    <property type="entry name" value="Man6P_isomerase_rcpt-bd_dom_sf"/>
</dbReference>
<organism evidence="11 12">
    <name type="scientific">Varroa destructor</name>
    <name type="common">Honeybee mite</name>
    <dbReference type="NCBI Taxonomy" id="109461"/>
    <lineage>
        <taxon>Eukaryota</taxon>
        <taxon>Metazoa</taxon>
        <taxon>Ecdysozoa</taxon>
        <taxon>Arthropoda</taxon>
        <taxon>Chelicerata</taxon>
        <taxon>Arachnida</taxon>
        <taxon>Acari</taxon>
        <taxon>Parasitiformes</taxon>
        <taxon>Mesostigmata</taxon>
        <taxon>Gamasina</taxon>
        <taxon>Dermanyssoidea</taxon>
        <taxon>Varroidae</taxon>
        <taxon>Varroa</taxon>
    </lineage>
</organism>
<dbReference type="KEGG" id="vde:111243995"/>
<dbReference type="GO" id="GO:0005509">
    <property type="term" value="F:calcium ion binding"/>
    <property type="evidence" value="ECO:0007669"/>
    <property type="project" value="InterPro"/>
</dbReference>
<evidence type="ECO:0000313" key="11">
    <source>
        <dbReference type="EnsemblMetazoa" id="XP_022646223"/>
    </source>
</evidence>
<evidence type="ECO:0000259" key="9">
    <source>
        <dbReference type="PROSITE" id="PS50222"/>
    </source>
</evidence>
<dbReference type="PROSITE" id="PS51257">
    <property type="entry name" value="PROKAR_LIPOPROTEIN"/>
    <property type="match status" value="1"/>
</dbReference>
<evidence type="ECO:0000313" key="12">
    <source>
        <dbReference type="Proteomes" id="UP000594260"/>
    </source>
</evidence>
<evidence type="ECO:0000259" key="10">
    <source>
        <dbReference type="PROSITE" id="PS51914"/>
    </source>
</evidence>
<feature type="chain" id="PRO_5029601804" description="Glucosidase 2 subunit beta" evidence="8">
    <location>
        <begin position="24"/>
        <end position="567"/>
    </location>
</feature>
<dbReference type="InterPro" id="IPR002172">
    <property type="entry name" value="LDrepeatLR_classA_rpt"/>
</dbReference>
<dbReference type="Proteomes" id="UP000594260">
    <property type="component" value="Unplaced"/>
</dbReference>
<name>A0A7M7J382_VARDE</name>
<evidence type="ECO:0000256" key="4">
    <source>
        <dbReference type="ARBA" id="ARBA00022837"/>
    </source>
</evidence>
<feature type="region of interest" description="Disordered" evidence="7">
    <location>
        <begin position="345"/>
        <end position="393"/>
    </location>
</feature>
<keyword evidence="5" id="KW-1015">Disulfide bond</keyword>
<keyword evidence="6" id="KW-0175">Coiled coil</keyword>
<dbReference type="PROSITE" id="PS00018">
    <property type="entry name" value="EF_HAND_1"/>
    <property type="match status" value="1"/>
</dbReference>
<dbReference type="PROSITE" id="PS51914">
    <property type="entry name" value="MRH"/>
    <property type="match status" value="1"/>
</dbReference>
<dbReference type="PROSITE" id="PS50222">
    <property type="entry name" value="EF_HAND_2"/>
    <property type="match status" value="1"/>
</dbReference>
<dbReference type="InParanoid" id="A0A7M7J382"/>
<dbReference type="Pfam" id="PF12999">
    <property type="entry name" value="PRKCSH-like"/>
    <property type="match status" value="1"/>
</dbReference>
<reference evidence="11" key="1">
    <citation type="submission" date="2021-01" db="UniProtKB">
        <authorList>
            <consortium name="EnsemblMetazoa"/>
        </authorList>
    </citation>
    <scope>IDENTIFICATION</scope>
</reference>
<dbReference type="InterPro" id="IPR011992">
    <property type="entry name" value="EF-hand-dom_pair"/>
</dbReference>
<protein>
    <recommendedName>
        <fullName evidence="1">Glucosidase 2 subunit beta</fullName>
    </recommendedName>
</protein>
<dbReference type="OMA" id="KHESASH"/>
<dbReference type="GO" id="GO:0017177">
    <property type="term" value="C:glucosidase II complex"/>
    <property type="evidence" value="ECO:0007669"/>
    <property type="project" value="TreeGrafter"/>
</dbReference>
<dbReference type="SUPFAM" id="SSF57424">
    <property type="entry name" value="LDL receptor-like module"/>
    <property type="match status" value="1"/>
</dbReference>
<dbReference type="RefSeq" id="XP_022646223.1">
    <property type="nucleotide sequence ID" value="XM_022790488.1"/>
</dbReference>
<dbReference type="Pfam" id="PF13202">
    <property type="entry name" value="EF-hand_5"/>
    <property type="match status" value="1"/>
</dbReference>
<evidence type="ECO:0000256" key="1">
    <source>
        <dbReference type="ARBA" id="ARBA00022387"/>
    </source>
</evidence>
<dbReference type="InterPro" id="IPR039794">
    <property type="entry name" value="Gtb1-like"/>
</dbReference>